<dbReference type="InterPro" id="IPR041577">
    <property type="entry name" value="RT_RNaseH_2"/>
</dbReference>
<dbReference type="InterPro" id="IPR043128">
    <property type="entry name" value="Rev_trsase/Diguanyl_cyclase"/>
</dbReference>
<dbReference type="OrthoDB" id="7758825at2759"/>
<dbReference type="SUPFAM" id="SSF53098">
    <property type="entry name" value="Ribonuclease H-like"/>
    <property type="match status" value="1"/>
</dbReference>
<comment type="caution">
    <text evidence="2">The sequence shown here is derived from an EMBL/GenBank/DDBJ whole genome shotgun (WGS) entry which is preliminary data.</text>
</comment>
<organism evidence="2 3">
    <name type="scientific">Araneus ventricosus</name>
    <name type="common">Orbweaver spider</name>
    <name type="synonym">Epeira ventricosa</name>
    <dbReference type="NCBI Taxonomy" id="182803"/>
    <lineage>
        <taxon>Eukaryota</taxon>
        <taxon>Metazoa</taxon>
        <taxon>Ecdysozoa</taxon>
        <taxon>Arthropoda</taxon>
        <taxon>Chelicerata</taxon>
        <taxon>Arachnida</taxon>
        <taxon>Araneae</taxon>
        <taxon>Araneomorphae</taxon>
        <taxon>Entelegynae</taxon>
        <taxon>Araneoidea</taxon>
        <taxon>Araneidae</taxon>
        <taxon>Araneus</taxon>
    </lineage>
</organism>
<dbReference type="GO" id="GO:0003824">
    <property type="term" value="F:catalytic activity"/>
    <property type="evidence" value="ECO:0007669"/>
    <property type="project" value="UniProtKB-KW"/>
</dbReference>
<dbReference type="SUPFAM" id="SSF56672">
    <property type="entry name" value="DNA/RNA polymerases"/>
    <property type="match status" value="1"/>
</dbReference>
<dbReference type="Gene3D" id="3.10.20.370">
    <property type="match status" value="1"/>
</dbReference>
<dbReference type="InterPro" id="IPR036397">
    <property type="entry name" value="RNaseH_sf"/>
</dbReference>
<dbReference type="GO" id="GO:0003676">
    <property type="term" value="F:nucleic acid binding"/>
    <property type="evidence" value="ECO:0007669"/>
    <property type="project" value="InterPro"/>
</dbReference>
<dbReference type="PROSITE" id="PS50994">
    <property type="entry name" value="INTEGRASE"/>
    <property type="match status" value="1"/>
</dbReference>
<dbReference type="InterPro" id="IPR043502">
    <property type="entry name" value="DNA/RNA_pol_sf"/>
</dbReference>
<dbReference type="GO" id="GO:0015074">
    <property type="term" value="P:DNA integration"/>
    <property type="evidence" value="ECO:0007669"/>
    <property type="project" value="InterPro"/>
</dbReference>
<dbReference type="Pfam" id="PF17919">
    <property type="entry name" value="RT_RNaseH_2"/>
    <property type="match status" value="1"/>
</dbReference>
<accession>A0A4Y2DI70</accession>
<evidence type="ECO:0000259" key="1">
    <source>
        <dbReference type="PROSITE" id="PS50994"/>
    </source>
</evidence>
<evidence type="ECO:0000313" key="3">
    <source>
        <dbReference type="Proteomes" id="UP000499080"/>
    </source>
</evidence>
<dbReference type="EMBL" id="BGPR01000363">
    <property type="protein sequence ID" value="GBM15726.1"/>
    <property type="molecule type" value="Genomic_DNA"/>
</dbReference>
<name>A0A4Y2DI70_ARAVE</name>
<protein>
    <recommendedName>
        <fullName evidence="1">Integrase catalytic domain-containing protein</fullName>
    </recommendedName>
</protein>
<dbReference type="GO" id="GO:0071897">
    <property type="term" value="P:DNA biosynthetic process"/>
    <property type="evidence" value="ECO:0007669"/>
    <property type="project" value="UniProtKB-ARBA"/>
</dbReference>
<reference evidence="2 3" key="1">
    <citation type="journal article" date="2019" name="Sci. Rep.">
        <title>Orb-weaving spider Araneus ventricosus genome elucidates the spidroin gene catalogue.</title>
        <authorList>
            <person name="Kono N."/>
            <person name="Nakamura H."/>
            <person name="Ohtoshi R."/>
            <person name="Moran D.A.P."/>
            <person name="Shinohara A."/>
            <person name="Yoshida Y."/>
            <person name="Fujiwara M."/>
            <person name="Mori M."/>
            <person name="Tomita M."/>
            <person name="Arakawa K."/>
        </authorList>
    </citation>
    <scope>NUCLEOTIDE SEQUENCE [LARGE SCALE GENOMIC DNA]</scope>
</reference>
<dbReference type="PANTHER" id="PTHR37984">
    <property type="entry name" value="PROTEIN CBG26694"/>
    <property type="match status" value="1"/>
</dbReference>
<dbReference type="Gene3D" id="3.30.70.270">
    <property type="match status" value="1"/>
</dbReference>
<dbReference type="GO" id="GO:0042575">
    <property type="term" value="C:DNA polymerase complex"/>
    <property type="evidence" value="ECO:0007669"/>
    <property type="project" value="UniProtKB-ARBA"/>
</dbReference>
<sequence>MGKSQNKVKAPLKLVPVITEVFSKIHIDAVGLLPTLSKGRNYLLNAICMSPKYPDAIPVTDMSSVSVADFLLEIISRMGFSCEVQCDLGTSFTSHLTTELFDHFGFKVTHSSLHHPQSNAVERFHRMIKRILKVLCLESGLDCEKNLPATLLALRTITHESTGVFVYGHWVKLQEADSTVEEYVFELINRMRRCQELAIEKITEVRDKGQSDPLTHVLKSKIKKEKVIWTNDCDQAFKEFKSKLTAMPVLYAPDYKKEFIIKTDASDVGMGIVMSQSDLKNVEHPVLYSSKKFADAQRKYGTTEKEYATIIYAVKKLTSYLKK</sequence>
<dbReference type="Gene3D" id="3.30.420.10">
    <property type="entry name" value="Ribonuclease H-like superfamily/Ribonuclease H"/>
    <property type="match status" value="1"/>
</dbReference>
<feature type="domain" description="Integrase catalytic" evidence="1">
    <location>
        <begin position="12"/>
        <end position="132"/>
    </location>
</feature>
<dbReference type="PANTHER" id="PTHR37984:SF15">
    <property type="entry name" value="INTEGRASE CATALYTIC DOMAIN-CONTAINING PROTEIN"/>
    <property type="match status" value="1"/>
</dbReference>
<dbReference type="InterPro" id="IPR050951">
    <property type="entry name" value="Retrovirus_Pol_polyprotein"/>
</dbReference>
<dbReference type="AlphaFoldDB" id="A0A4Y2DI70"/>
<keyword evidence="3" id="KW-1185">Reference proteome</keyword>
<dbReference type="Proteomes" id="UP000499080">
    <property type="component" value="Unassembled WGS sequence"/>
</dbReference>
<dbReference type="InterPro" id="IPR012337">
    <property type="entry name" value="RNaseH-like_sf"/>
</dbReference>
<evidence type="ECO:0000313" key="2">
    <source>
        <dbReference type="EMBL" id="GBM15726.1"/>
    </source>
</evidence>
<proteinExistence type="predicted"/>
<dbReference type="InterPro" id="IPR001584">
    <property type="entry name" value="Integrase_cat-core"/>
</dbReference>
<gene>
    <name evidence="2" type="ORF">AVEN_262896_1</name>
</gene>